<protein>
    <submittedName>
        <fullName evidence="2">RHS repeat-associated core domain-containing protein</fullName>
    </submittedName>
</protein>
<sequence length="292" mass="30638">MSYNNSVAKLNPFRYRGYYYDAGTGLYYLNSRYYDPSIGRFINADDISYIQPTDINGLNLYAYCGNNPIMFTDASGTSWWDDIWKGLVALAAAIAIVGVVALVTVATGGTALPVIVGAGVGALVSGGVSAGIQYFTTGEINWSQVLLDFSIGGILGAFGGSAIGQLGMTAASFGVEFAGSLASDWIAGDSLDFLGAFTTAVFAAGFAFIGGGGAQNGRLGARQAALATKKQILAKNANKGYRSINNFKFALKSNAKKIKRVTQALNKAAIRDILSKKNVGYGLFSSIIQSLL</sequence>
<feature type="transmembrane region" description="Helical" evidence="1">
    <location>
        <begin position="87"/>
        <end position="106"/>
    </location>
</feature>
<proteinExistence type="predicted"/>
<keyword evidence="1" id="KW-0812">Transmembrane</keyword>
<feature type="transmembrane region" description="Helical" evidence="1">
    <location>
        <begin position="112"/>
        <end position="135"/>
    </location>
</feature>
<dbReference type="PANTHER" id="PTHR32305">
    <property type="match status" value="1"/>
</dbReference>
<dbReference type="InterPro" id="IPR050708">
    <property type="entry name" value="T6SS_VgrG/RHS"/>
</dbReference>
<feature type="transmembrane region" description="Helical" evidence="1">
    <location>
        <begin position="147"/>
        <end position="173"/>
    </location>
</feature>
<dbReference type="InterPro" id="IPR022385">
    <property type="entry name" value="Rhs_assc_core"/>
</dbReference>
<reference evidence="2" key="2">
    <citation type="journal article" date="2021" name="PeerJ">
        <title>Extensive microbial diversity within the chicken gut microbiome revealed by metagenomics and culture.</title>
        <authorList>
            <person name="Gilroy R."/>
            <person name="Ravi A."/>
            <person name="Getino M."/>
            <person name="Pursley I."/>
            <person name="Horton D.L."/>
            <person name="Alikhan N.F."/>
            <person name="Baker D."/>
            <person name="Gharbi K."/>
            <person name="Hall N."/>
            <person name="Watson M."/>
            <person name="Adriaenssens E.M."/>
            <person name="Foster-Nyarko E."/>
            <person name="Jarju S."/>
            <person name="Secka A."/>
            <person name="Antonio M."/>
            <person name="Oren A."/>
            <person name="Chaudhuri R.R."/>
            <person name="La Ragione R."/>
            <person name="Hildebrand F."/>
            <person name="Pallen M.J."/>
        </authorList>
    </citation>
    <scope>NUCLEOTIDE SEQUENCE</scope>
    <source>
        <strain evidence="2">6276</strain>
    </source>
</reference>
<evidence type="ECO:0000256" key="1">
    <source>
        <dbReference type="SAM" id="Phobius"/>
    </source>
</evidence>
<keyword evidence="1" id="KW-0472">Membrane</keyword>
<evidence type="ECO:0000313" key="2">
    <source>
        <dbReference type="EMBL" id="HIS35247.1"/>
    </source>
</evidence>
<organism evidence="2 3">
    <name type="scientific">Candidatus Scatousia excrementigallinarum</name>
    <dbReference type="NCBI Taxonomy" id="2840935"/>
    <lineage>
        <taxon>Bacteria</taxon>
        <taxon>Candidatus Scatousia</taxon>
    </lineage>
</organism>
<dbReference type="NCBIfam" id="TIGR03696">
    <property type="entry name" value="Rhs_assc_core"/>
    <property type="match status" value="1"/>
</dbReference>
<dbReference type="Proteomes" id="UP000823928">
    <property type="component" value="Unassembled WGS sequence"/>
</dbReference>
<dbReference type="EMBL" id="DVIU01000026">
    <property type="protein sequence ID" value="HIS35247.1"/>
    <property type="molecule type" value="Genomic_DNA"/>
</dbReference>
<gene>
    <name evidence="2" type="ORF">IAC10_01260</name>
</gene>
<feature type="transmembrane region" description="Helical" evidence="1">
    <location>
        <begin position="193"/>
        <end position="214"/>
    </location>
</feature>
<comment type="caution">
    <text evidence="2">The sequence shown here is derived from an EMBL/GenBank/DDBJ whole genome shotgun (WGS) entry which is preliminary data.</text>
</comment>
<reference evidence="2" key="1">
    <citation type="submission" date="2020-10" db="EMBL/GenBank/DDBJ databases">
        <authorList>
            <person name="Gilroy R."/>
        </authorList>
    </citation>
    <scope>NUCLEOTIDE SEQUENCE</scope>
    <source>
        <strain evidence="2">6276</strain>
    </source>
</reference>
<dbReference type="Gene3D" id="2.180.10.10">
    <property type="entry name" value="RHS repeat-associated core"/>
    <property type="match status" value="1"/>
</dbReference>
<dbReference type="AlphaFoldDB" id="A0A9D1EXI5"/>
<accession>A0A9D1EXI5</accession>
<name>A0A9D1EXI5_9BACT</name>
<evidence type="ECO:0000313" key="3">
    <source>
        <dbReference type="Proteomes" id="UP000823928"/>
    </source>
</evidence>
<keyword evidence="1" id="KW-1133">Transmembrane helix</keyword>
<dbReference type="PANTHER" id="PTHR32305:SF15">
    <property type="entry name" value="PROTEIN RHSA-RELATED"/>
    <property type="match status" value="1"/>
</dbReference>